<evidence type="ECO:0008006" key="3">
    <source>
        <dbReference type="Google" id="ProtNLM"/>
    </source>
</evidence>
<dbReference type="Proteomes" id="UP000464086">
    <property type="component" value="Plasmid unnamed1"/>
</dbReference>
<reference evidence="1 2" key="1">
    <citation type="submission" date="2019-12" db="EMBL/GenBank/DDBJ databases">
        <title>Functional and genomic insights into the Sphingobium yanoikuyae YC-JY1, a bacterium efficiently degrading bisphenol A.</title>
        <authorList>
            <person name="Jia Y."/>
            <person name="Li X."/>
            <person name="Wang J."/>
            <person name="Eltoukhy A."/>
            <person name="Lamraoui I."/>
            <person name="Yan Y."/>
        </authorList>
    </citation>
    <scope>NUCLEOTIDE SEQUENCE [LARGE SCALE GENOMIC DNA]</scope>
    <source>
        <strain evidence="1 2">YC-JY1</strain>
        <plasmid evidence="1 2">unnamed1</plasmid>
    </source>
</reference>
<geneLocation type="plasmid" evidence="1">
    <name>unnamed1</name>
</geneLocation>
<keyword evidence="1" id="KW-0614">Plasmid</keyword>
<dbReference type="AlphaFoldDB" id="A0A6P1GQS2"/>
<proteinExistence type="predicted"/>
<gene>
    <name evidence="1" type="ORF">GS397_26465</name>
</gene>
<evidence type="ECO:0000313" key="2">
    <source>
        <dbReference type="Proteomes" id="UP000464086"/>
    </source>
</evidence>
<protein>
    <recommendedName>
        <fullName evidence="3">XRE family transcriptional regulator</fullName>
    </recommendedName>
</protein>
<dbReference type="EMBL" id="CP047219">
    <property type="protein sequence ID" value="QHD70653.1"/>
    <property type="molecule type" value="Genomic_DNA"/>
</dbReference>
<accession>A0A6P1GQS2</accession>
<name>A0A6P1GQS2_SPHYA</name>
<evidence type="ECO:0000313" key="1">
    <source>
        <dbReference type="EMBL" id="QHD70653.1"/>
    </source>
</evidence>
<dbReference type="RefSeq" id="WP_159368196.1">
    <property type="nucleotide sequence ID" value="NZ_CP047219.1"/>
</dbReference>
<sequence length="169" mass="19646">MGAPAFEKDLPARDDVYSFGFVEYVLWKMDQQGWRYIDLAEKSGLKRSRTHYIFHRIPSKRRPGYIHEYNAVAAALDLSPMEAQLAQDLFAGTGKIDEAIDKQIKFYSTLIKGFLTEMPPMMSRINALEWDDIRQSHGALIIRRMMADLEKSYCDVAERKELRLMNTDF</sequence>
<organism evidence="1 2">
    <name type="scientific">Sphingobium yanoikuyae</name>
    <name type="common">Sphingomonas yanoikuyae</name>
    <dbReference type="NCBI Taxonomy" id="13690"/>
    <lineage>
        <taxon>Bacteria</taxon>
        <taxon>Pseudomonadati</taxon>
        <taxon>Pseudomonadota</taxon>
        <taxon>Alphaproteobacteria</taxon>
        <taxon>Sphingomonadales</taxon>
        <taxon>Sphingomonadaceae</taxon>
        <taxon>Sphingobium</taxon>
    </lineage>
</organism>